<evidence type="ECO:0000259" key="1">
    <source>
        <dbReference type="Pfam" id="PF03948"/>
    </source>
</evidence>
<dbReference type="Pfam" id="PF03948">
    <property type="entry name" value="Ribosomal_L9_C"/>
    <property type="match status" value="1"/>
</dbReference>
<gene>
    <name evidence="2" type="ORF">OAUR00152_LOCUS16182</name>
</gene>
<dbReference type="Gene3D" id="3.10.430.100">
    <property type="entry name" value="Ribosomal protein L9, C-terminal domain"/>
    <property type="match status" value="1"/>
</dbReference>
<dbReference type="AlphaFoldDB" id="A0A7S4IWM6"/>
<name>A0A7S4IWM6_9STRA</name>
<proteinExistence type="predicted"/>
<sequence length="138" mass="15060">MVAPAFFENKLRKTQSAVVVTDEEVKKEREEQAKDAKETLDAATEMMGKIEGLTLTFPMKAGPNGHLFGGVNYKAILKELIKQFPKGALGKGVKIETVQDEEGKAIPHDIKEVGDFKATVSLMKDVSADIALSVVEQK</sequence>
<accession>A0A7S4IWM6</accession>
<feature type="domain" description="Large ribosomal subunit protein bL9 C-terminal" evidence="1">
    <location>
        <begin position="42"/>
        <end position="135"/>
    </location>
</feature>
<dbReference type="EMBL" id="HBKQ01023798">
    <property type="protein sequence ID" value="CAE2241715.1"/>
    <property type="molecule type" value="Transcribed_RNA"/>
</dbReference>
<dbReference type="InterPro" id="IPR020069">
    <property type="entry name" value="Ribosomal_bL9_C"/>
</dbReference>
<reference evidence="2" key="1">
    <citation type="submission" date="2021-01" db="EMBL/GenBank/DDBJ databases">
        <authorList>
            <person name="Corre E."/>
            <person name="Pelletier E."/>
            <person name="Niang G."/>
            <person name="Scheremetjew M."/>
            <person name="Finn R."/>
            <person name="Kale V."/>
            <person name="Holt S."/>
            <person name="Cochrane G."/>
            <person name="Meng A."/>
            <person name="Brown T."/>
            <person name="Cohen L."/>
        </authorList>
    </citation>
    <scope>NUCLEOTIDE SEQUENCE</scope>
    <source>
        <strain evidence="2">Isolate 1302-5</strain>
    </source>
</reference>
<protein>
    <recommendedName>
        <fullName evidence="1">Large ribosomal subunit protein bL9 C-terminal domain-containing protein</fullName>
    </recommendedName>
</protein>
<organism evidence="2">
    <name type="scientific">Odontella aurita</name>
    <dbReference type="NCBI Taxonomy" id="265563"/>
    <lineage>
        <taxon>Eukaryota</taxon>
        <taxon>Sar</taxon>
        <taxon>Stramenopiles</taxon>
        <taxon>Ochrophyta</taxon>
        <taxon>Bacillariophyta</taxon>
        <taxon>Mediophyceae</taxon>
        <taxon>Biddulphiophycidae</taxon>
        <taxon>Eupodiscales</taxon>
        <taxon>Odontellaceae</taxon>
        <taxon>Odontella</taxon>
    </lineage>
</organism>
<dbReference type="InterPro" id="IPR036791">
    <property type="entry name" value="Ribosomal_bL9_C_sf"/>
</dbReference>
<evidence type="ECO:0000313" key="2">
    <source>
        <dbReference type="EMBL" id="CAE2241715.1"/>
    </source>
</evidence>
<dbReference type="SUPFAM" id="SSF55653">
    <property type="entry name" value="Ribosomal protein L9 C-domain"/>
    <property type="match status" value="1"/>
</dbReference>